<protein>
    <recommendedName>
        <fullName evidence="2">histidine kinase</fullName>
        <ecNumber evidence="2">2.7.13.3</ecNumber>
    </recommendedName>
</protein>
<dbReference type="Pfam" id="PF08447">
    <property type="entry name" value="PAS_3"/>
    <property type="match status" value="1"/>
</dbReference>
<evidence type="ECO:0000256" key="6">
    <source>
        <dbReference type="PROSITE-ProRule" id="PRU00169"/>
    </source>
</evidence>
<dbReference type="InterPro" id="IPR001789">
    <property type="entry name" value="Sig_transdc_resp-reg_receiver"/>
</dbReference>
<feature type="domain" description="PAS" evidence="9">
    <location>
        <begin position="645"/>
        <end position="718"/>
    </location>
</feature>
<dbReference type="Gene3D" id="2.10.70.100">
    <property type="match status" value="1"/>
</dbReference>
<feature type="domain" description="PAS" evidence="9">
    <location>
        <begin position="258"/>
        <end position="337"/>
    </location>
</feature>
<evidence type="ECO:0000256" key="1">
    <source>
        <dbReference type="ARBA" id="ARBA00000085"/>
    </source>
</evidence>
<dbReference type="PROSITE" id="PS50112">
    <property type="entry name" value="PAS"/>
    <property type="match status" value="4"/>
</dbReference>
<dbReference type="PANTHER" id="PTHR43304:SF1">
    <property type="entry name" value="PAC DOMAIN-CONTAINING PROTEIN"/>
    <property type="match status" value="1"/>
</dbReference>
<dbReference type="SMART" id="SM00387">
    <property type="entry name" value="HATPase_c"/>
    <property type="match status" value="1"/>
</dbReference>
<dbReference type="InterPro" id="IPR011006">
    <property type="entry name" value="CheY-like_superfamily"/>
</dbReference>
<keyword evidence="4" id="KW-0808">Transferase</keyword>
<dbReference type="CDD" id="cd00156">
    <property type="entry name" value="REC"/>
    <property type="match status" value="1"/>
</dbReference>
<feature type="domain" description="PAS" evidence="9">
    <location>
        <begin position="777"/>
        <end position="823"/>
    </location>
</feature>
<keyword evidence="12" id="KW-1185">Reference proteome</keyword>
<evidence type="ECO:0000259" key="7">
    <source>
        <dbReference type="PROSITE" id="PS50109"/>
    </source>
</evidence>
<dbReference type="InterPro" id="IPR013655">
    <property type="entry name" value="PAS_fold_3"/>
</dbReference>
<feature type="domain" description="PAC" evidence="10">
    <location>
        <begin position="343"/>
        <end position="393"/>
    </location>
</feature>
<dbReference type="Pfam" id="PF13426">
    <property type="entry name" value="PAS_9"/>
    <property type="match status" value="3"/>
</dbReference>
<gene>
    <name evidence="11" type="ORF">KHC33_07775</name>
</gene>
<dbReference type="CDD" id="cd00130">
    <property type="entry name" value="PAS"/>
    <property type="match status" value="6"/>
</dbReference>
<keyword evidence="3 6" id="KW-0597">Phosphoprotein</keyword>
<feature type="modified residue" description="4-aspartylphosphate" evidence="6">
    <location>
        <position position="53"/>
    </location>
</feature>
<dbReference type="SUPFAM" id="SSF52172">
    <property type="entry name" value="CheY-like"/>
    <property type="match status" value="1"/>
</dbReference>
<dbReference type="PROSITE" id="PS50109">
    <property type="entry name" value="HIS_KIN"/>
    <property type="match status" value="1"/>
</dbReference>
<dbReference type="GeneID" id="65097073"/>
<dbReference type="Pfam" id="PF02518">
    <property type="entry name" value="HATPase_c"/>
    <property type="match status" value="1"/>
</dbReference>
<dbReference type="InterPro" id="IPR000014">
    <property type="entry name" value="PAS"/>
</dbReference>
<keyword evidence="5" id="KW-0418">Kinase</keyword>
<dbReference type="SUPFAM" id="SSF55874">
    <property type="entry name" value="ATPase domain of HSP90 chaperone/DNA topoisomerase II/histidine kinase"/>
    <property type="match status" value="1"/>
</dbReference>
<evidence type="ECO:0000256" key="2">
    <source>
        <dbReference type="ARBA" id="ARBA00012438"/>
    </source>
</evidence>
<feature type="domain" description="PAC" evidence="10">
    <location>
        <begin position="594"/>
        <end position="644"/>
    </location>
</feature>
<dbReference type="PANTHER" id="PTHR43304">
    <property type="entry name" value="PHYTOCHROME-LIKE PROTEIN CPH1"/>
    <property type="match status" value="1"/>
</dbReference>
<sequence>MIRILYVDDEDLLLDLAKIFLEKSGEFSVDISTTAVGLADSSRISSYEAIISDYQMPDMNGIEFLKEIRKRYPDLPFILFTGRGREEVVIEAINNGADFYLQKGGDPKAQFAELNHKVLQAVKRRRTERELSNSEKRFSKIFHANPAIAGLSELATGKYIDVNEAFLHRLSFTREEVIGKTSIELGIFTPEKRIQLLKIIQSEGRLHNYQTELKPRTGERLHVLISGDIITPAEEELLLVQAVDITERIKNEEALCESENRLRSFVKNTAEAVILVDEEGKIIEWNPAAEIITEIPENKALGRYCWELMEWMMLPEKRDKFEPDYVKNAIKTALERGVPLSPEAVETSILKTDGSMIYIRQITFPIPSTKGFRLGIIIEDISKRKIAEDNAQEILENLRKSQSVAHVGNWVLDLKTNRYTASDEALQLIGLSPRISPTFEDIANIIHPEDRPRIRDLFVHSLTTGESYSTEMRIILPTTGEMRYLATFGEIKQDKNGKPVQVFGVNQDITKLKNTSCALAEHETQFRQIIDNLPISISIVTLDGKILYANPEAVKLFEFDTIEQLYNTKAPDVWADIHSRDNWVSELKKSGIVTNFEMDLITPSGKKFWAIGFGIIIMFQGQECVLSALHDITDRKLAEEELKKGEEKLRFITDNTMDVIWTLNFSGQFTYVSPSVYHLRGYTPQEVMDSPLHQAISPGSLQKSLDAFNKATKLIKQGKTPDPVIIEIEQPCKDGSSVWTEVVARPFYDKWGDAVGFIGVSRDITKRKIVEEKLKENEIKFITIFNQTPDPILILDQKGKILEVNQGFHDIFGHNDEEVLGKTIEEIRILSKDQNGFHDLLNNTWDDIHRQEMMFVNQSKIPFIAEVAISHFRIRDDPYSLIQIHDINEIRKSHDAAQKANNKLNILISITRHDILNRVMIASLYSEELKESIHDPTLVKYVETISQASRDIEHLIKFTKEYEDLGTSAPGWQQVETLLLERSIQDLVHGIQIQSELGELEIYADMMLEKVLYNLIDNSIRHGHTLSWIRYSYRKERDGCILIYEDDGGGVLIEEKEKIFERGFGKNTGMGLFLIREILSITGISIQETGTYGDGVRFEMKVPAGKWRILPYESG</sequence>
<dbReference type="Pfam" id="PF00072">
    <property type="entry name" value="Response_reg"/>
    <property type="match status" value="1"/>
</dbReference>
<dbReference type="InterPro" id="IPR005467">
    <property type="entry name" value="His_kinase_dom"/>
</dbReference>
<feature type="domain" description="Response regulatory" evidence="8">
    <location>
        <begin position="3"/>
        <end position="118"/>
    </location>
</feature>
<comment type="catalytic activity">
    <reaction evidence="1">
        <text>ATP + protein L-histidine = ADP + protein N-phospho-L-histidine.</text>
        <dbReference type="EC" id="2.7.13.3"/>
    </reaction>
</comment>
<dbReference type="GO" id="GO:0000160">
    <property type="term" value="P:phosphorelay signal transduction system"/>
    <property type="evidence" value="ECO:0007669"/>
    <property type="project" value="InterPro"/>
</dbReference>
<evidence type="ECO:0000256" key="4">
    <source>
        <dbReference type="ARBA" id="ARBA00022679"/>
    </source>
</evidence>
<evidence type="ECO:0000256" key="3">
    <source>
        <dbReference type="ARBA" id="ARBA00022553"/>
    </source>
</evidence>
<dbReference type="EC" id="2.7.13.3" evidence="2"/>
<dbReference type="KEGG" id="mrtj:KHC33_07775"/>
<dbReference type="InterPro" id="IPR013767">
    <property type="entry name" value="PAS_fold"/>
</dbReference>
<dbReference type="InterPro" id="IPR036890">
    <property type="entry name" value="HATPase_C_sf"/>
</dbReference>
<dbReference type="AlphaFoldDB" id="A0A8E7B0W7"/>
<dbReference type="SMART" id="SM00091">
    <property type="entry name" value="PAS"/>
    <property type="match status" value="6"/>
</dbReference>
<dbReference type="GO" id="GO:0004673">
    <property type="term" value="F:protein histidine kinase activity"/>
    <property type="evidence" value="ECO:0007669"/>
    <property type="project" value="UniProtKB-EC"/>
</dbReference>
<dbReference type="InterPro" id="IPR052162">
    <property type="entry name" value="Sensor_kinase/Photoreceptor"/>
</dbReference>
<dbReference type="SMART" id="SM00448">
    <property type="entry name" value="REC"/>
    <property type="match status" value="1"/>
</dbReference>
<dbReference type="EMBL" id="CP075546">
    <property type="protein sequence ID" value="QVV90370.1"/>
    <property type="molecule type" value="Genomic_DNA"/>
</dbReference>
<dbReference type="SUPFAM" id="SSF55785">
    <property type="entry name" value="PYP-like sensor domain (PAS domain)"/>
    <property type="match status" value="6"/>
</dbReference>
<dbReference type="Gene3D" id="3.30.565.10">
    <property type="entry name" value="Histidine kinase-like ATPase, C-terminal domain"/>
    <property type="match status" value="1"/>
</dbReference>
<proteinExistence type="predicted"/>
<name>A0A8E7B0W7_9EURY</name>
<accession>A0A8E7B0W7</accession>
<dbReference type="NCBIfam" id="TIGR00229">
    <property type="entry name" value="sensory_box"/>
    <property type="match status" value="6"/>
</dbReference>
<evidence type="ECO:0000313" key="12">
    <source>
        <dbReference type="Proteomes" id="UP000680656"/>
    </source>
</evidence>
<dbReference type="PROSITE" id="PS50110">
    <property type="entry name" value="RESPONSE_REGULATORY"/>
    <property type="match status" value="1"/>
</dbReference>
<evidence type="ECO:0000259" key="8">
    <source>
        <dbReference type="PROSITE" id="PS50110"/>
    </source>
</evidence>
<dbReference type="GO" id="GO:0006355">
    <property type="term" value="P:regulation of DNA-templated transcription"/>
    <property type="evidence" value="ECO:0007669"/>
    <property type="project" value="InterPro"/>
</dbReference>
<dbReference type="InterPro" id="IPR035965">
    <property type="entry name" value="PAS-like_dom_sf"/>
</dbReference>
<organism evidence="11 12">
    <name type="scientific">Methanospirillum purgamenti</name>
    <dbReference type="NCBI Taxonomy" id="2834276"/>
    <lineage>
        <taxon>Archaea</taxon>
        <taxon>Methanobacteriati</taxon>
        <taxon>Methanobacteriota</taxon>
        <taxon>Stenosarchaea group</taxon>
        <taxon>Methanomicrobia</taxon>
        <taxon>Methanomicrobiales</taxon>
        <taxon>Methanospirillaceae</taxon>
        <taxon>Methanospirillum</taxon>
    </lineage>
</organism>
<feature type="domain" description="Histidine kinase" evidence="7">
    <location>
        <begin position="1008"/>
        <end position="1106"/>
    </location>
</feature>
<dbReference type="Pfam" id="PF00989">
    <property type="entry name" value="PAS"/>
    <property type="match status" value="2"/>
</dbReference>
<dbReference type="CDD" id="cd00075">
    <property type="entry name" value="HATPase"/>
    <property type="match status" value="1"/>
</dbReference>
<evidence type="ECO:0000256" key="5">
    <source>
        <dbReference type="ARBA" id="ARBA00022777"/>
    </source>
</evidence>
<dbReference type="Proteomes" id="UP000680656">
    <property type="component" value="Chromosome"/>
</dbReference>
<dbReference type="InterPro" id="IPR001610">
    <property type="entry name" value="PAC"/>
</dbReference>
<dbReference type="Gene3D" id="3.40.50.2300">
    <property type="match status" value="1"/>
</dbReference>
<dbReference type="InterPro" id="IPR000700">
    <property type="entry name" value="PAS-assoc_C"/>
</dbReference>
<evidence type="ECO:0000259" key="10">
    <source>
        <dbReference type="PROSITE" id="PS50113"/>
    </source>
</evidence>
<feature type="domain" description="PAC" evidence="10">
    <location>
        <begin position="468"/>
        <end position="521"/>
    </location>
</feature>
<reference evidence="11 12" key="1">
    <citation type="submission" date="2021-05" db="EMBL/GenBank/DDBJ databases">
        <title>A novel Methanospirillum isolate from a pyrite-forming mixed culture.</title>
        <authorList>
            <person name="Bunk B."/>
            <person name="Sproer C."/>
            <person name="Spring S."/>
            <person name="Pester M."/>
        </authorList>
    </citation>
    <scope>NUCLEOTIDE SEQUENCE [LARGE SCALE GENOMIC DNA]</scope>
    <source>
        <strain evidence="11 12">J.3.6.1-F.2.7.3</strain>
    </source>
</reference>
<dbReference type="PROSITE" id="PS50113">
    <property type="entry name" value="PAC"/>
    <property type="match status" value="4"/>
</dbReference>
<evidence type="ECO:0000259" key="9">
    <source>
        <dbReference type="PROSITE" id="PS50112"/>
    </source>
</evidence>
<dbReference type="InterPro" id="IPR003594">
    <property type="entry name" value="HATPase_dom"/>
</dbReference>
<dbReference type="RefSeq" id="WP_214421141.1">
    <property type="nucleotide sequence ID" value="NZ_CP075546.1"/>
</dbReference>
<feature type="domain" description="PAC" evidence="10">
    <location>
        <begin position="722"/>
        <end position="776"/>
    </location>
</feature>
<evidence type="ECO:0000313" key="11">
    <source>
        <dbReference type="EMBL" id="QVV90370.1"/>
    </source>
</evidence>
<dbReference type="SMART" id="SM00086">
    <property type="entry name" value="PAC"/>
    <property type="match status" value="5"/>
</dbReference>
<dbReference type="Gene3D" id="3.30.450.20">
    <property type="entry name" value="PAS domain"/>
    <property type="match status" value="6"/>
</dbReference>
<feature type="domain" description="PAS" evidence="9">
    <location>
        <begin position="522"/>
        <end position="563"/>
    </location>
</feature>